<dbReference type="AlphaFoldDB" id="A0AAX6EDD3"/>
<feature type="region of interest" description="Disordered" evidence="1">
    <location>
        <begin position="185"/>
        <end position="235"/>
    </location>
</feature>
<comment type="caution">
    <text evidence="2">The sequence shown here is derived from an EMBL/GenBank/DDBJ whole genome shotgun (WGS) entry which is preliminary data.</text>
</comment>
<sequence>MWSMENFLNASYPEEPLDFYGQSKEITNHELDLVQIERISSFDKFPNTLYSEEPMDFEGQDKQRTNNELSMVQDQCSGVNHEVQFVADAESNALNSLNSGYACYNNEEGPVMSYLELDREDLYSQNCDLLDKEFGITHAPIVIKQDHVLQSQSQSCVKNYGELPFDASILDVGSEECTSEDCLELPNNMENDKREETSTSTKQNFVADSPLTNESPAVLSAEERRRQYNRESARRSRANKKAKVDLFEEVSPSLRKIAIADTENLAYLTHLVISLQKQLKDSVASDEAAAIALGVPAEMMRQSPSSLQRAGRGCDHCKISIQL</sequence>
<keyword evidence="3" id="KW-1185">Reference proteome</keyword>
<organism evidence="2 3">
    <name type="scientific">Iris pallida</name>
    <name type="common">Sweet iris</name>
    <dbReference type="NCBI Taxonomy" id="29817"/>
    <lineage>
        <taxon>Eukaryota</taxon>
        <taxon>Viridiplantae</taxon>
        <taxon>Streptophyta</taxon>
        <taxon>Embryophyta</taxon>
        <taxon>Tracheophyta</taxon>
        <taxon>Spermatophyta</taxon>
        <taxon>Magnoliopsida</taxon>
        <taxon>Liliopsida</taxon>
        <taxon>Asparagales</taxon>
        <taxon>Iridaceae</taxon>
        <taxon>Iridoideae</taxon>
        <taxon>Irideae</taxon>
        <taxon>Iris</taxon>
    </lineage>
</organism>
<protein>
    <submittedName>
        <fullName evidence="2">Uncharacterized protein</fullName>
    </submittedName>
</protein>
<feature type="compositionally biased region" description="Polar residues" evidence="1">
    <location>
        <begin position="198"/>
        <end position="215"/>
    </location>
</feature>
<dbReference type="EMBL" id="JANAVB010037418">
    <property type="protein sequence ID" value="KAJ6802147.1"/>
    <property type="molecule type" value="Genomic_DNA"/>
</dbReference>
<evidence type="ECO:0000256" key="1">
    <source>
        <dbReference type="SAM" id="MobiDB-lite"/>
    </source>
</evidence>
<feature type="compositionally biased region" description="Basic and acidic residues" evidence="1">
    <location>
        <begin position="221"/>
        <end position="234"/>
    </location>
</feature>
<gene>
    <name evidence="2" type="ORF">M6B38_193780</name>
</gene>
<dbReference type="Proteomes" id="UP001140949">
    <property type="component" value="Unassembled WGS sequence"/>
</dbReference>
<evidence type="ECO:0000313" key="3">
    <source>
        <dbReference type="Proteomes" id="UP001140949"/>
    </source>
</evidence>
<reference evidence="2" key="2">
    <citation type="submission" date="2023-04" db="EMBL/GenBank/DDBJ databases">
        <authorList>
            <person name="Bruccoleri R.E."/>
            <person name="Oakeley E.J."/>
            <person name="Faust A.-M."/>
            <person name="Dessus-Babus S."/>
            <person name="Altorfer M."/>
            <person name="Burckhardt D."/>
            <person name="Oertli M."/>
            <person name="Naumann U."/>
            <person name="Petersen F."/>
            <person name="Wong J."/>
        </authorList>
    </citation>
    <scope>NUCLEOTIDE SEQUENCE</scope>
    <source>
        <strain evidence="2">GSM-AAB239-AS_SAM_17_03QT</strain>
        <tissue evidence="2">Leaf</tissue>
    </source>
</reference>
<evidence type="ECO:0000313" key="2">
    <source>
        <dbReference type="EMBL" id="KAJ6802147.1"/>
    </source>
</evidence>
<accession>A0AAX6EDD3</accession>
<proteinExistence type="predicted"/>
<reference evidence="2" key="1">
    <citation type="journal article" date="2023" name="GigaByte">
        <title>Genome assembly of the bearded iris, Iris pallida Lam.</title>
        <authorList>
            <person name="Bruccoleri R.E."/>
            <person name="Oakeley E.J."/>
            <person name="Faust A.M.E."/>
            <person name="Altorfer M."/>
            <person name="Dessus-Babus S."/>
            <person name="Burckhardt D."/>
            <person name="Oertli M."/>
            <person name="Naumann U."/>
            <person name="Petersen F."/>
            <person name="Wong J."/>
        </authorList>
    </citation>
    <scope>NUCLEOTIDE SEQUENCE</scope>
    <source>
        <strain evidence="2">GSM-AAB239-AS_SAM_17_03QT</strain>
    </source>
</reference>
<name>A0AAX6EDD3_IRIPA</name>